<dbReference type="KEGG" id="bcom:BAUCODRAFT_376688"/>
<dbReference type="GeneID" id="19113306"/>
<dbReference type="RefSeq" id="XP_007673852.1">
    <property type="nucleotide sequence ID" value="XM_007675662.1"/>
</dbReference>
<protein>
    <submittedName>
        <fullName evidence="1">Uncharacterized protein</fullName>
    </submittedName>
</protein>
<name>M2N3T0_BAUPA</name>
<accession>M2N3T0</accession>
<evidence type="ECO:0000313" key="2">
    <source>
        <dbReference type="Proteomes" id="UP000011761"/>
    </source>
</evidence>
<dbReference type="EMBL" id="KB445552">
    <property type="protein sequence ID" value="EMC98638.1"/>
    <property type="molecule type" value="Genomic_DNA"/>
</dbReference>
<organism evidence="1 2">
    <name type="scientific">Baudoinia panamericana (strain UAMH 10762)</name>
    <name type="common">Angels' share fungus</name>
    <name type="synonym">Baudoinia compniacensis (strain UAMH 10762)</name>
    <dbReference type="NCBI Taxonomy" id="717646"/>
    <lineage>
        <taxon>Eukaryota</taxon>
        <taxon>Fungi</taxon>
        <taxon>Dikarya</taxon>
        <taxon>Ascomycota</taxon>
        <taxon>Pezizomycotina</taxon>
        <taxon>Dothideomycetes</taxon>
        <taxon>Dothideomycetidae</taxon>
        <taxon>Mycosphaerellales</taxon>
        <taxon>Teratosphaeriaceae</taxon>
        <taxon>Baudoinia</taxon>
    </lineage>
</organism>
<proteinExistence type="predicted"/>
<dbReference type="AlphaFoldDB" id="M2N3T0"/>
<sequence length="90" mass="9861">MVFENAGTAPVSLCLAKRKTHMEVGAKREQLEPEHIMSTEKFCAFRVVVGLPGRCAISLPAKPQAVLTAVARLLPDMLFPFPDLKDATPR</sequence>
<gene>
    <name evidence="1" type="ORF">BAUCODRAFT_376688</name>
</gene>
<keyword evidence="2" id="KW-1185">Reference proteome</keyword>
<evidence type="ECO:0000313" key="1">
    <source>
        <dbReference type="EMBL" id="EMC98638.1"/>
    </source>
</evidence>
<dbReference type="HOGENOM" id="CLU_2440494_0_0_1"/>
<dbReference type="Proteomes" id="UP000011761">
    <property type="component" value="Unassembled WGS sequence"/>
</dbReference>
<reference evidence="1 2" key="1">
    <citation type="journal article" date="2012" name="PLoS Pathog.">
        <title>Diverse lifestyles and strategies of plant pathogenesis encoded in the genomes of eighteen Dothideomycetes fungi.</title>
        <authorList>
            <person name="Ohm R.A."/>
            <person name="Feau N."/>
            <person name="Henrissat B."/>
            <person name="Schoch C.L."/>
            <person name="Horwitz B.A."/>
            <person name="Barry K.W."/>
            <person name="Condon B.J."/>
            <person name="Copeland A.C."/>
            <person name="Dhillon B."/>
            <person name="Glaser F."/>
            <person name="Hesse C.N."/>
            <person name="Kosti I."/>
            <person name="LaButti K."/>
            <person name="Lindquist E.A."/>
            <person name="Lucas S."/>
            <person name="Salamov A.A."/>
            <person name="Bradshaw R.E."/>
            <person name="Ciuffetti L."/>
            <person name="Hamelin R.C."/>
            <person name="Kema G.H.J."/>
            <person name="Lawrence C."/>
            <person name="Scott J.A."/>
            <person name="Spatafora J.W."/>
            <person name="Turgeon B.G."/>
            <person name="de Wit P.J.G.M."/>
            <person name="Zhong S."/>
            <person name="Goodwin S.B."/>
            <person name="Grigoriev I.V."/>
        </authorList>
    </citation>
    <scope>NUCLEOTIDE SEQUENCE [LARGE SCALE GENOMIC DNA]</scope>
    <source>
        <strain evidence="1 2">UAMH 10762</strain>
    </source>
</reference>